<reference evidence="3 4" key="1">
    <citation type="submission" date="2019-03" db="EMBL/GenBank/DDBJ databases">
        <title>Genomic Encyclopedia of Archaeal and Bacterial Type Strains, Phase II (KMG-II): from individual species to whole genera.</title>
        <authorList>
            <person name="Goeker M."/>
        </authorList>
    </citation>
    <scope>NUCLEOTIDE SEQUENCE [LARGE SCALE GENOMIC DNA]</scope>
    <source>
        <strain evidence="3 4">DSM 28135</strain>
    </source>
</reference>
<dbReference type="InterPro" id="IPR012338">
    <property type="entry name" value="Beta-lactam/transpept-like"/>
</dbReference>
<gene>
    <name evidence="3" type="ORF">BXY82_1511</name>
</gene>
<comment type="caution">
    <text evidence="3">The sequence shown here is derived from an EMBL/GenBank/DDBJ whole genome shotgun (WGS) entry which is preliminary data.</text>
</comment>
<evidence type="ECO:0000313" key="3">
    <source>
        <dbReference type="EMBL" id="TDU39487.1"/>
    </source>
</evidence>
<dbReference type="InterPro" id="IPR021860">
    <property type="entry name" value="Peptidase_S12_Pab87-rel_C"/>
</dbReference>
<accession>A0A4R7PX15</accession>
<proteinExistence type="predicted"/>
<dbReference type="PANTHER" id="PTHR46825:SF15">
    <property type="entry name" value="BETA-LACTAMASE-RELATED DOMAIN-CONTAINING PROTEIN"/>
    <property type="match status" value="1"/>
</dbReference>
<dbReference type="Pfam" id="PF11954">
    <property type="entry name" value="DUF3471"/>
    <property type="match status" value="1"/>
</dbReference>
<dbReference type="InterPro" id="IPR050491">
    <property type="entry name" value="AmpC-like"/>
</dbReference>
<name>A0A4R7PX15_9FLAO</name>
<dbReference type="AlphaFoldDB" id="A0A4R7PX15"/>
<evidence type="ECO:0000313" key="4">
    <source>
        <dbReference type="Proteomes" id="UP000294689"/>
    </source>
</evidence>
<organism evidence="3 4">
    <name type="scientific">Gelidibacter sediminis</name>
    <dbReference type="NCBI Taxonomy" id="1608710"/>
    <lineage>
        <taxon>Bacteria</taxon>
        <taxon>Pseudomonadati</taxon>
        <taxon>Bacteroidota</taxon>
        <taxon>Flavobacteriia</taxon>
        <taxon>Flavobacteriales</taxon>
        <taxon>Flavobacteriaceae</taxon>
        <taxon>Gelidibacter</taxon>
    </lineage>
</organism>
<dbReference type="Gene3D" id="3.40.710.10">
    <property type="entry name" value="DD-peptidase/beta-lactamase superfamily"/>
    <property type="match status" value="1"/>
</dbReference>
<dbReference type="PANTHER" id="PTHR46825">
    <property type="entry name" value="D-ALANYL-D-ALANINE-CARBOXYPEPTIDASE/ENDOPEPTIDASE AMPH"/>
    <property type="match status" value="1"/>
</dbReference>
<feature type="domain" description="Beta-lactamase-related" evidence="1">
    <location>
        <begin position="71"/>
        <end position="406"/>
    </location>
</feature>
<dbReference type="InterPro" id="IPR001466">
    <property type="entry name" value="Beta-lactam-related"/>
</dbReference>
<protein>
    <submittedName>
        <fullName evidence="3">CubicO group peptidase (Beta-lactamase class C family)</fullName>
    </submittedName>
</protein>
<dbReference type="Proteomes" id="UP000294689">
    <property type="component" value="Unassembled WGS sequence"/>
</dbReference>
<keyword evidence="4" id="KW-1185">Reference proteome</keyword>
<dbReference type="EMBL" id="SOBW01000008">
    <property type="protein sequence ID" value="TDU39487.1"/>
    <property type="molecule type" value="Genomic_DNA"/>
</dbReference>
<feature type="domain" description="Peptidase S12 Pab87-related C-terminal" evidence="2">
    <location>
        <begin position="455"/>
        <end position="558"/>
    </location>
</feature>
<dbReference type="Gene3D" id="2.40.128.600">
    <property type="match status" value="1"/>
</dbReference>
<evidence type="ECO:0000259" key="1">
    <source>
        <dbReference type="Pfam" id="PF00144"/>
    </source>
</evidence>
<evidence type="ECO:0000259" key="2">
    <source>
        <dbReference type="Pfam" id="PF11954"/>
    </source>
</evidence>
<dbReference type="SUPFAM" id="SSF56601">
    <property type="entry name" value="beta-lactamase/transpeptidase-like"/>
    <property type="match status" value="1"/>
</dbReference>
<sequence>MIESFIAQFILFINDEGSQISIEEVKKLISFKFHFKTLFMTSTTLKSLLFGALFVSINVSINAQALSGTQIDSVVQKTMQTFDVPGIAVAVLKDGKIYHKNTYGVRSVKTKAPVNEHTLFGVASNTKAFTTSALAQLIDRGELTWDTKVIDVIPEFQLYDAYVTREFTVRDLVTHRSGLGLGAGDLMVFPASNTTTKDEMIHNLRYLKPVSSFRSQFDYDNLLYIVAGEIVSRISGQSFDDYISDHFFKPLKMERSLLSIPEIKADPNRIDGHAPVNGTLELTTDTFTQISTPAAGIYASINDMSTWVQAQLNDGKYGEKLTDSLFSTKAHREMWTPQTLIRSGKGPYNTHFSAYGLGWFLSDVNGYFQVTHTGGLLGIVSQVTIIPELDLGIIVLTNQQSGAAFNAITNSIKDGYFGIKNQDRIKQYNERRLAGEKDEERIVSELEKDIAAQLKSKAPKPNLSDYVGTYKDNWFGNVAITNQNGKLHFKSEKSSDLTGTMTFYKGTTYVVRWNDAALKADAFVNFNLDTQGKAVGFMMSPISPLTDFSYDFQDLEFHRAE</sequence>
<dbReference type="Pfam" id="PF00144">
    <property type="entry name" value="Beta-lactamase"/>
    <property type="match status" value="1"/>
</dbReference>